<gene>
    <name evidence="2" type="ORF">CFP56_017761</name>
</gene>
<dbReference type="InterPro" id="IPR025836">
    <property type="entry name" value="Zn_knuckle_CX2CX4HX4C"/>
</dbReference>
<reference evidence="2 3" key="1">
    <citation type="journal article" date="2018" name="Sci. Data">
        <title>The draft genome sequence of cork oak.</title>
        <authorList>
            <person name="Ramos A.M."/>
            <person name="Usie A."/>
            <person name="Barbosa P."/>
            <person name="Barros P.M."/>
            <person name="Capote T."/>
            <person name="Chaves I."/>
            <person name="Simoes F."/>
            <person name="Abreu I."/>
            <person name="Carrasquinho I."/>
            <person name="Faro C."/>
            <person name="Guimaraes J.B."/>
            <person name="Mendonca D."/>
            <person name="Nobrega F."/>
            <person name="Rodrigues L."/>
            <person name="Saibo N.J.M."/>
            <person name="Varela M.C."/>
            <person name="Egas C."/>
            <person name="Matos J."/>
            <person name="Miguel C.M."/>
            <person name="Oliveira M.M."/>
            <person name="Ricardo C.P."/>
            <person name="Goncalves S."/>
        </authorList>
    </citation>
    <scope>NUCLEOTIDE SEQUENCE [LARGE SCALE GENOMIC DNA]</scope>
    <source>
        <strain evidence="3">cv. HL8</strain>
    </source>
</reference>
<keyword evidence="3" id="KW-1185">Reference proteome</keyword>
<sequence length="72" mass="8181">MRVRVVILISKPIRRGSFVVGSDGTRHWVNFKYERLALFCHFCATMGHDLRHCAGYYAASKNSGEVVCQYGD</sequence>
<accession>A0AAW0KKS6</accession>
<dbReference type="AlphaFoldDB" id="A0AAW0KKS6"/>
<name>A0AAW0KKS6_QUESU</name>
<comment type="caution">
    <text evidence="2">The sequence shown here is derived from an EMBL/GenBank/DDBJ whole genome shotgun (WGS) entry which is preliminary data.</text>
</comment>
<proteinExistence type="predicted"/>
<dbReference type="Proteomes" id="UP000237347">
    <property type="component" value="Unassembled WGS sequence"/>
</dbReference>
<protein>
    <recommendedName>
        <fullName evidence="1">Zinc knuckle CX2CX4HX4C domain-containing protein</fullName>
    </recommendedName>
</protein>
<dbReference type="EMBL" id="PKMF04000279">
    <property type="protein sequence ID" value="KAK7839629.1"/>
    <property type="molecule type" value="Genomic_DNA"/>
</dbReference>
<evidence type="ECO:0000313" key="3">
    <source>
        <dbReference type="Proteomes" id="UP000237347"/>
    </source>
</evidence>
<evidence type="ECO:0000313" key="2">
    <source>
        <dbReference type="EMBL" id="KAK7839629.1"/>
    </source>
</evidence>
<organism evidence="2 3">
    <name type="scientific">Quercus suber</name>
    <name type="common">Cork oak</name>
    <dbReference type="NCBI Taxonomy" id="58331"/>
    <lineage>
        <taxon>Eukaryota</taxon>
        <taxon>Viridiplantae</taxon>
        <taxon>Streptophyta</taxon>
        <taxon>Embryophyta</taxon>
        <taxon>Tracheophyta</taxon>
        <taxon>Spermatophyta</taxon>
        <taxon>Magnoliopsida</taxon>
        <taxon>eudicotyledons</taxon>
        <taxon>Gunneridae</taxon>
        <taxon>Pentapetalae</taxon>
        <taxon>rosids</taxon>
        <taxon>fabids</taxon>
        <taxon>Fagales</taxon>
        <taxon>Fagaceae</taxon>
        <taxon>Quercus</taxon>
    </lineage>
</organism>
<dbReference type="Pfam" id="PF14392">
    <property type="entry name" value="zf-CCHC_4"/>
    <property type="match status" value="1"/>
</dbReference>
<evidence type="ECO:0000259" key="1">
    <source>
        <dbReference type="Pfam" id="PF14392"/>
    </source>
</evidence>
<feature type="domain" description="Zinc knuckle CX2CX4HX4C" evidence="1">
    <location>
        <begin position="9"/>
        <end position="53"/>
    </location>
</feature>